<dbReference type="Proteomes" id="UP001162740">
    <property type="component" value="Plasmid pGD02.2.2"/>
</dbReference>
<evidence type="ECO:0000313" key="1">
    <source>
        <dbReference type="EMBL" id="UZF48486.1"/>
    </source>
</evidence>
<keyword evidence="1" id="KW-0614">Plasmid</keyword>
<protein>
    <submittedName>
        <fullName evidence="1">Uncharacterized protein</fullName>
    </submittedName>
</protein>
<gene>
    <name evidence="1" type="ORF">KUM34_029370</name>
</gene>
<accession>A0AA47AE95</accession>
<reference evidence="1 2" key="1">
    <citation type="journal article" date="2021" name="Front. Microbiol.">
        <title>Bacterial Transformation of Aromatic Monomers in Softwood Black Liquor.</title>
        <authorList>
            <person name="Navas L.E."/>
            <person name="Dexter G."/>
            <person name="Liu J."/>
            <person name="Levy-Booth D."/>
            <person name="Cho M."/>
            <person name="Jang S.K."/>
            <person name="Mansfield S.D."/>
            <person name="Renneckar S."/>
            <person name="Mohn W.W."/>
            <person name="Eltis L.D."/>
        </authorList>
    </citation>
    <scope>NUCLEOTIDE SEQUENCE [LARGE SCALE GENOMIC DNA]</scope>
    <source>
        <strain evidence="1 2">GD02</strain>
    </source>
</reference>
<proteinExistence type="predicted"/>
<name>A0AA47AE95_RHORH</name>
<geneLocation type="plasmid" evidence="1 2">
    <name>pGD02.2.2</name>
</geneLocation>
<organism evidence="1 2">
    <name type="scientific">Rhodococcus rhodochrous</name>
    <dbReference type="NCBI Taxonomy" id="1829"/>
    <lineage>
        <taxon>Bacteria</taxon>
        <taxon>Bacillati</taxon>
        <taxon>Actinomycetota</taxon>
        <taxon>Actinomycetes</taxon>
        <taxon>Mycobacteriales</taxon>
        <taxon>Nocardiaceae</taxon>
        <taxon>Rhodococcus</taxon>
    </lineage>
</organism>
<dbReference type="EMBL" id="CP083976">
    <property type="protein sequence ID" value="UZF48486.1"/>
    <property type="molecule type" value="Genomic_DNA"/>
</dbReference>
<dbReference type="RefSeq" id="WP_229583346.1">
    <property type="nucleotide sequence ID" value="NZ_CP083976.1"/>
</dbReference>
<sequence length="551" mass="61250">MSGSHRGNEHQERTNKVIFREAVELASAEKLANKTLSTFAKDVCSVNTLKNRGYTQVADIAAHLLEILEDDPHAYDLHPDAQALEHLKTVARTSTKFGAAKKIQDIHHAVARLTEQIKRRTGEPKKTADDLELQYHNLSTEHPDQKALMAEICNSIALAYLQKGISVPPQDAAGIAQRWAERGLDHLESESRSRQYDLGRRLAQTLSAAARTAITARMKTMSETSDNAERMLIEMDVVSHLTTVMASKKQEHDYLRRMKQPLRAAAAEFHRARAYALITKDSVGEIAATVTMAHELDEILQQTGTLADGDHILATYLIRLCATQVAYKDKIGEDMHEELDRIRTRLIDSLDGGQQHDSTKANKDKATARALRTLFILADNDRNPGRSPQLLGDTIHLADLMMISTYGVIGRLLLAEHLYQSAQAIADGRPLYEQSKMLTISREDYLKAAKHWYKADLLKTLPRGAAAVLAERAQQALSRKDLTEVGDTDLWPLLQGKGLNKALVNQLALGAVTGTRPTDEQARQLLDELYPVLTVLESIADERSGPVERHA</sequence>
<dbReference type="AlphaFoldDB" id="A0AA47AE95"/>
<evidence type="ECO:0000313" key="2">
    <source>
        <dbReference type="Proteomes" id="UP001162740"/>
    </source>
</evidence>